<reference evidence="2" key="1">
    <citation type="submission" date="2022-10" db="EMBL/GenBank/DDBJ databases">
        <title>Determination and structural analysis of whole genome sequence of Sarocladium strictum F4-1.</title>
        <authorList>
            <person name="Hu L."/>
            <person name="Jiang Y."/>
        </authorList>
    </citation>
    <scope>NUCLEOTIDE SEQUENCE</scope>
    <source>
        <strain evidence="2">F4-1</strain>
    </source>
</reference>
<name>A0AA39GEM9_SARSR</name>
<sequence>MTTATPVQDAVPFLTDAAHLLRVSAPETSAHLMRHCADLLQQNGIPLPENHHQHSCASCGHIMIPGHDASSIQLRRAGPRAKRSRAASASAKTDPPPSASNALRKQMLCGLCGRVNSFKLDNGPRAARQNRKRPSVLAEPTPVSIPEDASSLKKQSNANSKKRAKNRKAGLQSLLAAGQSQKSKSLSLSDFMK</sequence>
<protein>
    <submittedName>
        <fullName evidence="2">Uncharacterized protein</fullName>
    </submittedName>
</protein>
<dbReference type="EMBL" id="JAPDFR010000006">
    <property type="protein sequence ID" value="KAK0385920.1"/>
    <property type="molecule type" value="Genomic_DNA"/>
</dbReference>
<organism evidence="2 3">
    <name type="scientific">Sarocladium strictum</name>
    <name type="common">Black bundle disease fungus</name>
    <name type="synonym">Acremonium strictum</name>
    <dbReference type="NCBI Taxonomy" id="5046"/>
    <lineage>
        <taxon>Eukaryota</taxon>
        <taxon>Fungi</taxon>
        <taxon>Dikarya</taxon>
        <taxon>Ascomycota</taxon>
        <taxon>Pezizomycotina</taxon>
        <taxon>Sordariomycetes</taxon>
        <taxon>Hypocreomycetidae</taxon>
        <taxon>Hypocreales</taxon>
        <taxon>Sarocladiaceae</taxon>
        <taxon>Sarocladium</taxon>
    </lineage>
</organism>
<dbReference type="InterPro" id="IPR007175">
    <property type="entry name" value="Rpr2/Snm1/Rpp21"/>
</dbReference>
<feature type="region of interest" description="Disordered" evidence="1">
    <location>
        <begin position="75"/>
        <end position="101"/>
    </location>
</feature>
<feature type="region of interest" description="Disordered" evidence="1">
    <location>
        <begin position="120"/>
        <end position="193"/>
    </location>
</feature>
<feature type="compositionally biased region" description="Low complexity" evidence="1">
    <location>
        <begin position="179"/>
        <end position="193"/>
    </location>
</feature>
<dbReference type="Pfam" id="PF04032">
    <property type="entry name" value="Rpr2"/>
    <property type="match status" value="1"/>
</dbReference>
<dbReference type="PANTHER" id="PTHR14742">
    <property type="entry name" value="RIBONUCLEASE P SUBUNIT P21"/>
    <property type="match status" value="1"/>
</dbReference>
<proteinExistence type="predicted"/>
<accession>A0AA39GEM9</accession>
<dbReference type="GO" id="GO:0005655">
    <property type="term" value="C:nucleolar ribonuclease P complex"/>
    <property type="evidence" value="ECO:0007669"/>
    <property type="project" value="TreeGrafter"/>
</dbReference>
<dbReference type="GO" id="GO:0008033">
    <property type="term" value="P:tRNA processing"/>
    <property type="evidence" value="ECO:0007669"/>
    <property type="project" value="TreeGrafter"/>
</dbReference>
<keyword evidence="3" id="KW-1185">Reference proteome</keyword>
<dbReference type="PANTHER" id="PTHR14742:SF3">
    <property type="entry name" value="RIBONUCLEASE MRP PROTEIN SUBUNIT SNM1"/>
    <property type="match status" value="1"/>
</dbReference>
<evidence type="ECO:0000256" key="1">
    <source>
        <dbReference type="SAM" id="MobiDB-lite"/>
    </source>
</evidence>
<dbReference type="Proteomes" id="UP001175261">
    <property type="component" value="Unassembled WGS sequence"/>
</dbReference>
<evidence type="ECO:0000313" key="2">
    <source>
        <dbReference type="EMBL" id="KAK0385920.1"/>
    </source>
</evidence>
<evidence type="ECO:0000313" key="3">
    <source>
        <dbReference type="Proteomes" id="UP001175261"/>
    </source>
</evidence>
<gene>
    <name evidence="2" type="ORF">NLU13_7095</name>
</gene>
<comment type="caution">
    <text evidence="2">The sequence shown here is derived from an EMBL/GenBank/DDBJ whole genome shotgun (WGS) entry which is preliminary data.</text>
</comment>
<dbReference type="AlphaFoldDB" id="A0AA39GEM9"/>